<protein>
    <recommendedName>
        <fullName evidence="4">Retrotransposon gag domain-containing protein</fullName>
    </recommendedName>
</protein>
<sequence length="162" mass="18339">MTNNNAQHNEPSNSKVRLPSAFNGKSDQCNTFFSQLAVYFAANPSYNTDGRRAMLAISCVTGPLFAFLEPFIAQMDQLPKPKILTNYAMLSSDLINAFSDSNPVITAETQLRSLHRENLPFSIYATRFRMYAQQVEWNHYGPTNVLKEHGCALLRRCSFPHE</sequence>
<comment type="caution">
    <text evidence="2">The sequence shown here is derived from an EMBL/GenBank/DDBJ whole genome shotgun (WGS) entry which is preliminary data.</text>
</comment>
<dbReference type="AlphaFoldDB" id="A0AAN7I1Q8"/>
<reference evidence="2 3" key="1">
    <citation type="submission" date="2022-11" db="EMBL/GenBank/DDBJ databases">
        <title>Mucor velutinosus strain NIH1002 WGS.</title>
        <authorList>
            <person name="Subramanian P."/>
            <person name="Mullikin J.C."/>
            <person name="Segre J.A."/>
            <person name="Zelazny A.M."/>
        </authorList>
    </citation>
    <scope>NUCLEOTIDE SEQUENCE [LARGE SCALE GENOMIC DNA]</scope>
    <source>
        <strain evidence="2 3">NIH1002</strain>
    </source>
</reference>
<evidence type="ECO:0000313" key="2">
    <source>
        <dbReference type="EMBL" id="KAK4516922.1"/>
    </source>
</evidence>
<evidence type="ECO:0000256" key="1">
    <source>
        <dbReference type="SAM" id="MobiDB-lite"/>
    </source>
</evidence>
<evidence type="ECO:0000313" key="3">
    <source>
        <dbReference type="Proteomes" id="UP001304243"/>
    </source>
</evidence>
<name>A0AAN7I1Q8_9FUNG</name>
<organism evidence="2 3">
    <name type="scientific">Mucor velutinosus</name>
    <dbReference type="NCBI Taxonomy" id="708070"/>
    <lineage>
        <taxon>Eukaryota</taxon>
        <taxon>Fungi</taxon>
        <taxon>Fungi incertae sedis</taxon>
        <taxon>Mucoromycota</taxon>
        <taxon>Mucoromycotina</taxon>
        <taxon>Mucoromycetes</taxon>
        <taxon>Mucorales</taxon>
        <taxon>Mucorineae</taxon>
        <taxon>Mucoraceae</taxon>
        <taxon>Mucor</taxon>
    </lineage>
</organism>
<feature type="region of interest" description="Disordered" evidence="1">
    <location>
        <begin position="1"/>
        <end position="20"/>
    </location>
</feature>
<dbReference type="GeneID" id="89943952"/>
<proteinExistence type="predicted"/>
<gene>
    <name evidence="2" type="ORF">ATC70_000250</name>
</gene>
<accession>A0AAN7I1Q8</accession>
<dbReference type="Proteomes" id="UP001304243">
    <property type="component" value="Unassembled WGS sequence"/>
</dbReference>
<evidence type="ECO:0008006" key="4">
    <source>
        <dbReference type="Google" id="ProtNLM"/>
    </source>
</evidence>
<dbReference type="EMBL" id="JASEJX010000013">
    <property type="protein sequence ID" value="KAK4516922.1"/>
    <property type="molecule type" value="Genomic_DNA"/>
</dbReference>
<keyword evidence="3" id="KW-1185">Reference proteome</keyword>
<dbReference type="RefSeq" id="XP_064683588.1">
    <property type="nucleotide sequence ID" value="XM_064819668.1"/>
</dbReference>
<feature type="compositionally biased region" description="Polar residues" evidence="1">
    <location>
        <begin position="1"/>
        <end position="15"/>
    </location>
</feature>